<evidence type="ECO:0000256" key="6">
    <source>
        <dbReference type="ARBA" id="ARBA00022723"/>
    </source>
</evidence>
<dbReference type="Proteomes" id="UP001165044">
    <property type="component" value="Unassembled WGS sequence"/>
</dbReference>
<dbReference type="Pfam" id="PF03167">
    <property type="entry name" value="UDG"/>
    <property type="match status" value="1"/>
</dbReference>
<dbReference type="EC" id="3.2.2.27" evidence="3"/>
<comment type="caution">
    <text evidence="14">The sequence shown here is derived from an EMBL/GenBank/DDBJ whole genome shotgun (WGS) entry which is preliminary data.</text>
</comment>
<keyword evidence="5" id="KW-0004">4Fe-4S</keyword>
<dbReference type="SUPFAM" id="SSF52141">
    <property type="entry name" value="Uracil-DNA glycosylase-like"/>
    <property type="match status" value="1"/>
</dbReference>
<evidence type="ECO:0000256" key="2">
    <source>
        <dbReference type="ARBA" id="ARBA00006521"/>
    </source>
</evidence>
<dbReference type="SMART" id="SM00986">
    <property type="entry name" value="UDG"/>
    <property type="match status" value="1"/>
</dbReference>
<keyword evidence="9" id="KW-0408">Iron</keyword>
<dbReference type="PANTHER" id="PTHR33693">
    <property type="entry name" value="TYPE-5 URACIL-DNA GLYCOSYLASE"/>
    <property type="match status" value="1"/>
</dbReference>
<dbReference type="Gene3D" id="3.40.470.10">
    <property type="entry name" value="Uracil-DNA glycosylase-like domain"/>
    <property type="match status" value="1"/>
</dbReference>
<evidence type="ECO:0000313" key="15">
    <source>
        <dbReference type="Proteomes" id="UP001165044"/>
    </source>
</evidence>
<gene>
    <name evidence="14" type="ORF">GETHED_15990</name>
</gene>
<evidence type="ECO:0000256" key="3">
    <source>
        <dbReference type="ARBA" id="ARBA00012030"/>
    </source>
</evidence>
<evidence type="ECO:0000256" key="12">
    <source>
        <dbReference type="SAM" id="MobiDB-lite"/>
    </source>
</evidence>
<dbReference type="InterPro" id="IPR051536">
    <property type="entry name" value="UDG_Type-4/5"/>
</dbReference>
<dbReference type="RefSeq" id="WP_285608224.1">
    <property type="nucleotide sequence ID" value="NZ_BSDC01000002.1"/>
</dbReference>
<comment type="similarity">
    <text evidence="2">Belongs to the uracil-DNA glycosylase (UDG) superfamily. Type 4 (UDGa) family.</text>
</comment>
<dbReference type="CDD" id="cd10030">
    <property type="entry name" value="UDG-F4_TTUDGA_SPO1dp_like"/>
    <property type="match status" value="1"/>
</dbReference>
<accession>A0ABQ5PYS9</accession>
<keyword evidence="7" id="KW-0227">DNA damage</keyword>
<evidence type="ECO:0000259" key="13">
    <source>
        <dbReference type="SMART" id="SM00986"/>
    </source>
</evidence>
<evidence type="ECO:0000256" key="10">
    <source>
        <dbReference type="ARBA" id="ARBA00023014"/>
    </source>
</evidence>
<feature type="region of interest" description="Disordered" evidence="12">
    <location>
        <begin position="28"/>
        <end position="59"/>
    </location>
</feature>
<evidence type="ECO:0000256" key="4">
    <source>
        <dbReference type="ARBA" id="ARBA00019403"/>
    </source>
</evidence>
<organism evidence="14 15">
    <name type="scientific">Geothrix edaphica</name>
    <dbReference type="NCBI Taxonomy" id="2927976"/>
    <lineage>
        <taxon>Bacteria</taxon>
        <taxon>Pseudomonadati</taxon>
        <taxon>Acidobacteriota</taxon>
        <taxon>Holophagae</taxon>
        <taxon>Holophagales</taxon>
        <taxon>Holophagaceae</taxon>
        <taxon>Geothrix</taxon>
    </lineage>
</organism>
<dbReference type="PANTHER" id="PTHR33693:SF1">
    <property type="entry name" value="TYPE-4 URACIL-DNA GLYCOSYLASE"/>
    <property type="match status" value="1"/>
</dbReference>
<dbReference type="InterPro" id="IPR036895">
    <property type="entry name" value="Uracil-DNA_glycosylase-like_sf"/>
</dbReference>
<evidence type="ECO:0000256" key="8">
    <source>
        <dbReference type="ARBA" id="ARBA00022801"/>
    </source>
</evidence>
<evidence type="ECO:0000313" key="14">
    <source>
        <dbReference type="EMBL" id="GLH67235.1"/>
    </source>
</evidence>
<evidence type="ECO:0000256" key="9">
    <source>
        <dbReference type="ARBA" id="ARBA00023004"/>
    </source>
</evidence>
<evidence type="ECO:0000256" key="1">
    <source>
        <dbReference type="ARBA" id="ARBA00001400"/>
    </source>
</evidence>
<comment type="catalytic activity">
    <reaction evidence="1">
        <text>Hydrolyzes single-stranded DNA or mismatched double-stranded DNA and polynucleotides, releasing free uracil.</text>
        <dbReference type="EC" id="3.2.2.27"/>
    </reaction>
</comment>
<dbReference type="InterPro" id="IPR005122">
    <property type="entry name" value="Uracil-DNA_glycosylase-like"/>
</dbReference>
<dbReference type="InterPro" id="IPR005273">
    <property type="entry name" value="Ura-DNA_glyco_family4"/>
</dbReference>
<dbReference type="SMART" id="SM00987">
    <property type="entry name" value="UreE_C"/>
    <property type="match status" value="1"/>
</dbReference>
<reference evidence="14" key="1">
    <citation type="journal article" date="2023" name="Antonie Van Leeuwenhoek">
        <title>Mesoterricola silvestris gen. nov., sp. nov., Mesoterricola sediminis sp. nov., Geothrix oryzae sp. nov., Geothrix edaphica sp. nov., Geothrix rubra sp. nov., and Geothrix limicola sp. nov., six novel members of Acidobacteriota isolated from soils.</title>
        <authorList>
            <person name="Itoh H."/>
            <person name="Sugisawa Y."/>
            <person name="Mise K."/>
            <person name="Xu Z."/>
            <person name="Kuniyasu M."/>
            <person name="Ushijima N."/>
            <person name="Kawano K."/>
            <person name="Kobayashi E."/>
            <person name="Shiratori Y."/>
            <person name="Masuda Y."/>
            <person name="Senoo K."/>
        </authorList>
    </citation>
    <scope>NUCLEOTIDE SEQUENCE</scope>
    <source>
        <strain evidence="14">Red802</strain>
    </source>
</reference>
<dbReference type="NCBIfam" id="TIGR00758">
    <property type="entry name" value="UDG_fam4"/>
    <property type="match status" value="1"/>
</dbReference>
<feature type="compositionally biased region" description="Low complexity" evidence="12">
    <location>
        <begin position="28"/>
        <end position="39"/>
    </location>
</feature>
<evidence type="ECO:0000256" key="5">
    <source>
        <dbReference type="ARBA" id="ARBA00022485"/>
    </source>
</evidence>
<keyword evidence="11" id="KW-0234">DNA repair</keyword>
<keyword evidence="10" id="KW-0411">Iron-sulfur</keyword>
<dbReference type="EMBL" id="BSDC01000002">
    <property type="protein sequence ID" value="GLH67235.1"/>
    <property type="molecule type" value="Genomic_DNA"/>
</dbReference>
<keyword evidence="6" id="KW-0479">Metal-binding</keyword>
<sequence>MDEPLRAWRDTLEDLGVMGLVREPVAAAPEPTLPAAARPAPRPTPAPRPGPAPAPAPAAAYAKPTDAIGCPPPGAVAAAATLADLERAIQGCLACPLGPGRLKFVFGEGDPGARLMFVGEGPGRDEDLQGRPFVGKAGDLLDKMIVAIGMKREETYIANVVKCRPPDNRTPSPDEARACLGYLHRQIELIRPAVIVTLGATPLRELVGISDGITKVRGQWKRVQVGGREIPVMPTFHPAYVLRQYTQDVRRAVWEDLKAAKEWVDKAAEA</sequence>
<proteinExistence type="inferred from homology"/>
<feature type="domain" description="Uracil-DNA glycosylase-like" evidence="13">
    <location>
        <begin position="106"/>
        <end position="258"/>
    </location>
</feature>
<keyword evidence="8" id="KW-0378">Hydrolase</keyword>
<name>A0ABQ5PYS9_9BACT</name>
<evidence type="ECO:0000256" key="11">
    <source>
        <dbReference type="ARBA" id="ARBA00023204"/>
    </source>
</evidence>
<evidence type="ECO:0000256" key="7">
    <source>
        <dbReference type="ARBA" id="ARBA00022763"/>
    </source>
</evidence>
<feature type="compositionally biased region" description="Pro residues" evidence="12">
    <location>
        <begin position="40"/>
        <end position="56"/>
    </location>
</feature>
<keyword evidence="15" id="KW-1185">Reference proteome</keyword>
<protein>
    <recommendedName>
        <fullName evidence="4">Type-4 uracil-DNA glycosylase</fullName>
        <ecNumber evidence="3">3.2.2.27</ecNumber>
    </recommendedName>
</protein>